<evidence type="ECO:0000256" key="1">
    <source>
        <dbReference type="SAM" id="MobiDB-lite"/>
    </source>
</evidence>
<sequence length="152" mass="16134">MSGSAQEINDSLAQLSAHRTRLQRRASSSASIRPRRHGDGVGVRPGGGGWNPRFELRVYPQLNSQQPACQPLSYSSSPSHVQPDLELNPDSRARPDSKLAGSAAAGLTLGQFEKPVRLPDAASLLAPSQSIQSGSLLTDRSQAFAQHLAALS</sequence>
<feature type="compositionally biased region" description="Polar residues" evidence="1">
    <location>
        <begin position="61"/>
        <end position="80"/>
    </location>
</feature>
<dbReference type="Proteomes" id="UP000095280">
    <property type="component" value="Unplaced"/>
</dbReference>
<feature type="region of interest" description="Disordered" evidence="1">
    <location>
        <begin position="1"/>
        <end position="102"/>
    </location>
</feature>
<dbReference type="AlphaFoldDB" id="A0A1I8FLB5"/>
<reference evidence="3" key="1">
    <citation type="submission" date="2016-11" db="UniProtKB">
        <authorList>
            <consortium name="WormBaseParasite"/>
        </authorList>
    </citation>
    <scope>IDENTIFICATION</scope>
</reference>
<name>A0A1I8FLB5_9PLAT</name>
<keyword evidence="2" id="KW-1185">Reference proteome</keyword>
<evidence type="ECO:0000313" key="2">
    <source>
        <dbReference type="Proteomes" id="UP000095280"/>
    </source>
</evidence>
<dbReference type="WBParaSite" id="maker-unitig_38643-snap-gene-0.1-mRNA-1">
    <property type="protein sequence ID" value="maker-unitig_38643-snap-gene-0.1-mRNA-1"/>
    <property type="gene ID" value="maker-unitig_38643-snap-gene-0.1"/>
</dbReference>
<feature type="compositionally biased region" description="Gly residues" evidence="1">
    <location>
        <begin position="40"/>
        <end position="50"/>
    </location>
</feature>
<feature type="compositionally biased region" description="Polar residues" evidence="1">
    <location>
        <begin position="1"/>
        <end position="14"/>
    </location>
</feature>
<evidence type="ECO:0000313" key="3">
    <source>
        <dbReference type="WBParaSite" id="maker-unitig_38643-snap-gene-0.1-mRNA-1"/>
    </source>
</evidence>
<organism evidence="2 3">
    <name type="scientific">Macrostomum lignano</name>
    <dbReference type="NCBI Taxonomy" id="282301"/>
    <lineage>
        <taxon>Eukaryota</taxon>
        <taxon>Metazoa</taxon>
        <taxon>Spiralia</taxon>
        <taxon>Lophotrochozoa</taxon>
        <taxon>Platyhelminthes</taxon>
        <taxon>Rhabditophora</taxon>
        <taxon>Macrostomorpha</taxon>
        <taxon>Macrostomida</taxon>
        <taxon>Macrostomidae</taxon>
        <taxon>Macrostomum</taxon>
    </lineage>
</organism>
<protein>
    <submittedName>
        <fullName evidence="3">Uncharacterized protein</fullName>
    </submittedName>
</protein>
<accession>A0A1I8FLB5</accession>
<proteinExistence type="predicted"/>